<reference evidence="17" key="1">
    <citation type="submission" date="2025-08" db="UniProtKB">
        <authorList>
            <consortium name="Ensembl"/>
        </authorList>
    </citation>
    <scope>IDENTIFICATION</scope>
</reference>
<dbReference type="PRINTS" id="PR00237">
    <property type="entry name" value="GPCRRHODOPSN"/>
</dbReference>
<feature type="transmembrane region" description="Helical" evidence="15">
    <location>
        <begin position="66"/>
        <end position="86"/>
    </location>
</feature>
<dbReference type="GO" id="GO:0004930">
    <property type="term" value="F:G protein-coupled receptor activity"/>
    <property type="evidence" value="ECO:0007669"/>
    <property type="project" value="UniProtKB-KW"/>
</dbReference>
<evidence type="ECO:0000256" key="9">
    <source>
        <dbReference type="ARBA" id="ARBA00023136"/>
    </source>
</evidence>
<feature type="transmembrane region" description="Helical" evidence="15">
    <location>
        <begin position="32"/>
        <end position="54"/>
    </location>
</feature>
<evidence type="ECO:0000256" key="10">
    <source>
        <dbReference type="ARBA" id="ARBA00023157"/>
    </source>
</evidence>
<dbReference type="PRINTS" id="PR00245">
    <property type="entry name" value="OLFACTORYR"/>
</dbReference>
<keyword evidence="13 14" id="KW-0807">Transducer</keyword>
<feature type="transmembrane region" description="Helical" evidence="15">
    <location>
        <begin position="148"/>
        <end position="168"/>
    </location>
</feature>
<evidence type="ECO:0000256" key="3">
    <source>
        <dbReference type="ARBA" id="ARBA00022475"/>
    </source>
</evidence>
<dbReference type="Gene3D" id="1.20.1070.10">
    <property type="entry name" value="Rhodopsin 7-helix transmembrane proteins"/>
    <property type="match status" value="1"/>
</dbReference>
<keyword evidence="5 14" id="KW-0812">Transmembrane</keyword>
<dbReference type="GO" id="GO:0004984">
    <property type="term" value="F:olfactory receptor activity"/>
    <property type="evidence" value="ECO:0007669"/>
    <property type="project" value="InterPro"/>
</dbReference>
<dbReference type="InterPro" id="IPR000276">
    <property type="entry name" value="GPCR_Rhodpsn"/>
</dbReference>
<feature type="transmembrane region" description="Helical" evidence="15">
    <location>
        <begin position="207"/>
        <end position="230"/>
    </location>
</feature>
<dbReference type="InterPro" id="IPR017452">
    <property type="entry name" value="GPCR_Rhodpsn_7TM"/>
</dbReference>
<comment type="similarity">
    <text evidence="2 14">Belongs to the G-protein coupled receptor 1 family.</text>
</comment>
<proteinExistence type="inferred from homology"/>
<sequence length="321" mass="35948">MNPSRNSMSKVNQTTVTEFLLVGFETRPELQITLFVMFFIIYLSTVAGNILLILTVWTDHHLHTPMYFFLSNLSFLETGYVSNVIPRLLVSFLTQDKTISLPGCCLQLYVFSFLGTTECFLLTGMSYDRYLAICRPLHYVTLMSPRTCLLLAVASWTCGFVSPSFTVITTSKLAFCSQAEINHFFCDLTAVLRLSCEDTSIIKVTSLILASIITLAPFVLTITSYVYVILTSLGIPSTAGRKKAFSTCSSHLIVVSTFYGALIIMYVVPSGNQSLDFNKVFSLLYTVVTPMFNPIVYSLRNKEVKDALRRAIGKMWPSTKM</sequence>
<feature type="transmembrane region" description="Helical" evidence="15">
    <location>
        <begin position="106"/>
        <end position="127"/>
    </location>
</feature>
<evidence type="ECO:0000256" key="13">
    <source>
        <dbReference type="ARBA" id="ARBA00023224"/>
    </source>
</evidence>
<keyword evidence="9 15" id="KW-0472">Membrane</keyword>
<keyword evidence="4 15" id="KW-0716">Sensory transduction</keyword>
<dbReference type="CDD" id="cd15911">
    <property type="entry name" value="7tmA_OR11A-like"/>
    <property type="match status" value="1"/>
</dbReference>
<dbReference type="PANTHER" id="PTHR24242">
    <property type="entry name" value="G-PROTEIN COUPLED RECEPTOR"/>
    <property type="match status" value="1"/>
</dbReference>
<evidence type="ECO:0000256" key="15">
    <source>
        <dbReference type="RuleBase" id="RU363047"/>
    </source>
</evidence>
<keyword evidence="10" id="KW-1015">Disulfide bond</keyword>
<evidence type="ECO:0000256" key="14">
    <source>
        <dbReference type="RuleBase" id="RU000688"/>
    </source>
</evidence>
<dbReference type="Pfam" id="PF13853">
    <property type="entry name" value="7tm_4"/>
    <property type="match status" value="1"/>
</dbReference>
<dbReference type="PROSITE" id="PS00237">
    <property type="entry name" value="G_PROTEIN_RECEP_F1_1"/>
    <property type="match status" value="1"/>
</dbReference>
<dbReference type="InterPro" id="IPR050939">
    <property type="entry name" value="Olfactory_GPCR1"/>
</dbReference>
<dbReference type="SUPFAM" id="SSF81321">
    <property type="entry name" value="Family A G protein-coupled receptor-like"/>
    <property type="match status" value="1"/>
</dbReference>
<evidence type="ECO:0000313" key="17">
    <source>
        <dbReference type="Ensembl" id="ENSTMTP00000019492.1"/>
    </source>
</evidence>
<keyword evidence="8 14" id="KW-0297">G-protein coupled receptor</keyword>
<dbReference type="Proteomes" id="UP000472274">
    <property type="component" value="Unplaced"/>
</dbReference>
<evidence type="ECO:0000256" key="5">
    <source>
        <dbReference type="ARBA" id="ARBA00022692"/>
    </source>
</evidence>
<dbReference type="InterPro" id="IPR000725">
    <property type="entry name" value="Olfact_rcpt"/>
</dbReference>
<dbReference type="PANTHER" id="PTHR24242:SF359">
    <property type="entry name" value="ODORANT RECEPTOR-RELATED"/>
    <property type="match status" value="1"/>
</dbReference>
<dbReference type="PROSITE" id="PS50262">
    <property type="entry name" value="G_PROTEIN_RECEP_F1_2"/>
    <property type="match status" value="1"/>
</dbReference>
<evidence type="ECO:0000256" key="12">
    <source>
        <dbReference type="ARBA" id="ARBA00023180"/>
    </source>
</evidence>
<gene>
    <name evidence="17" type="primary">LOC112117399</name>
</gene>
<evidence type="ECO:0000313" key="18">
    <source>
        <dbReference type="Proteomes" id="UP000472274"/>
    </source>
</evidence>
<comment type="subcellular location">
    <subcellularLocation>
        <location evidence="1 15">Cell membrane</location>
        <topology evidence="1 15">Multi-pass membrane protein</topology>
    </subcellularLocation>
</comment>
<evidence type="ECO:0000256" key="7">
    <source>
        <dbReference type="ARBA" id="ARBA00022989"/>
    </source>
</evidence>
<name>A0A674JHY0_9SAUR</name>
<evidence type="ECO:0000256" key="11">
    <source>
        <dbReference type="ARBA" id="ARBA00023170"/>
    </source>
</evidence>
<dbReference type="InParanoid" id="A0A674JHY0"/>
<protein>
    <recommendedName>
        <fullName evidence="15">Olfactory receptor</fullName>
    </recommendedName>
</protein>
<dbReference type="GeneTree" id="ENSGT01150000286948"/>
<keyword evidence="12" id="KW-0325">Glycoprotein</keyword>
<keyword evidence="6 15" id="KW-0552">Olfaction</keyword>
<keyword evidence="11 14" id="KW-0675">Receptor</keyword>
<accession>A0A674JHY0</accession>
<evidence type="ECO:0000256" key="6">
    <source>
        <dbReference type="ARBA" id="ARBA00022725"/>
    </source>
</evidence>
<dbReference type="FunFam" id="1.20.1070.10:FF:000001">
    <property type="entry name" value="Olfactory receptor"/>
    <property type="match status" value="1"/>
</dbReference>
<dbReference type="GO" id="GO:0005886">
    <property type="term" value="C:plasma membrane"/>
    <property type="evidence" value="ECO:0007669"/>
    <property type="project" value="UniProtKB-SubCell"/>
</dbReference>
<evidence type="ECO:0000256" key="1">
    <source>
        <dbReference type="ARBA" id="ARBA00004651"/>
    </source>
</evidence>
<evidence type="ECO:0000256" key="2">
    <source>
        <dbReference type="ARBA" id="ARBA00010663"/>
    </source>
</evidence>
<feature type="transmembrane region" description="Helical" evidence="15">
    <location>
        <begin position="251"/>
        <end position="268"/>
    </location>
</feature>
<reference evidence="17" key="2">
    <citation type="submission" date="2025-09" db="UniProtKB">
        <authorList>
            <consortium name="Ensembl"/>
        </authorList>
    </citation>
    <scope>IDENTIFICATION</scope>
</reference>
<organism evidence="17 18">
    <name type="scientific">Terrapene triunguis</name>
    <name type="common">Three-toed box turtle</name>
    <dbReference type="NCBI Taxonomy" id="2587831"/>
    <lineage>
        <taxon>Eukaryota</taxon>
        <taxon>Metazoa</taxon>
        <taxon>Chordata</taxon>
        <taxon>Craniata</taxon>
        <taxon>Vertebrata</taxon>
        <taxon>Euteleostomi</taxon>
        <taxon>Archelosauria</taxon>
        <taxon>Testudinata</taxon>
        <taxon>Testudines</taxon>
        <taxon>Cryptodira</taxon>
        <taxon>Durocryptodira</taxon>
        <taxon>Testudinoidea</taxon>
        <taxon>Emydidae</taxon>
        <taxon>Terrapene</taxon>
    </lineage>
</organism>
<evidence type="ECO:0000256" key="8">
    <source>
        <dbReference type="ARBA" id="ARBA00023040"/>
    </source>
</evidence>
<evidence type="ECO:0000256" key="4">
    <source>
        <dbReference type="ARBA" id="ARBA00022606"/>
    </source>
</evidence>
<keyword evidence="18" id="KW-1185">Reference proteome</keyword>
<keyword evidence="7 15" id="KW-1133">Transmembrane helix</keyword>
<dbReference type="AlphaFoldDB" id="A0A674JHY0"/>
<evidence type="ECO:0000259" key="16">
    <source>
        <dbReference type="PROSITE" id="PS50262"/>
    </source>
</evidence>
<dbReference type="Ensembl" id="ENSTMTT00000020177.1">
    <property type="protein sequence ID" value="ENSTMTP00000019492.1"/>
    <property type="gene ID" value="ENSTMTG00000014329.1"/>
</dbReference>
<feature type="domain" description="G-protein coupled receptors family 1 profile" evidence="16">
    <location>
        <begin position="48"/>
        <end position="297"/>
    </location>
</feature>
<feature type="transmembrane region" description="Helical" evidence="15">
    <location>
        <begin position="280"/>
        <end position="299"/>
    </location>
</feature>
<dbReference type="FunFam" id="1.10.1220.70:FF:000001">
    <property type="entry name" value="Olfactory receptor"/>
    <property type="match status" value="1"/>
</dbReference>
<keyword evidence="3 15" id="KW-1003">Cell membrane</keyword>